<accession>A0A7W5DNF5</accession>
<comment type="caution">
    <text evidence="4">The sequence shown here is derived from an EMBL/GenBank/DDBJ whole genome shotgun (WGS) entry which is preliminary data.</text>
</comment>
<feature type="transmembrane region" description="Helical" evidence="1">
    <location>
        <begin position="287"/>
        <end position="305"/>
    </location>
</feature>
<reference evidence="4 5" key="1">
    <citation type="submission" date="2020-08" db="EMBL/GenBank/DDBJ databases">
        <title>Genomic Encyclopedia of Type Strains, Phase III (KMG-III): the genomes of soil and plant-associated and newly described type strains.</title>
        <authorList>
            <person name="Whitman W."/>
        </authorList>
    </citation>
    <scope>NUCLEOTIDE SEQUENCE [LARGE SCALE GENOMIC DNA]</scope>
    <source>
        <strain evidence="4 5">CECT 7341</strain>
    </source>
</reference>
<feature type="transmembrane region" description="Helical" evidence="1">
    <location>
        <begin position="259"/>
        <end position="278"/>
    </location>
</feature>
<sequence length="668" mass="74631">MLKIAHGHLLLLNSARCYMKNRKEIDGLRAVAVLPVILYHAGFSWFSGGYVGVDVFFVISGYLITSILISEISDKTFSIARFYERRARRILPALAFVSTCTFFLAWIWMLPSQFKDFSQSLVALILFSSNILFWKESNYFSPAAEEKPMLHTWSLAVEEQFYIFFPIILLLLWRFGRNPAFYTIMIISLVSLLLSEYGWRKHPDANFYLLPSRAWELGAGAICAFALQGREVRKGGLLSSVGFALILYAVVFYDETVPFPSLYTLVPVVGTALIILFGEATTPIARLLSRPLLVGIGLISFSAYLWHQPLLAFARIRSLTAAPSWTLMGFLSLASIVLAYFTWKYIETPFRKGGVKIAIRRKSVFVFSGVASFMLAGLGVHGHVSNGADYRFSPSITELLSEGKNINPRRSECHVGESGSVPECTYGGEELGAIVIGDSHAAALIRAVERAMNDSDKHVLDWTMNSCATISGIKSHDGGGTCGEFVEYAVKKSRELSSDVPLIIINRLSSVLLGPNEPYRAHEVDKPSIYLEEPHNGRSELFFKEISHGFIETACEFSKSRDVFILRPIPELKVNVPEHMAFTSLLNDVTERVRITRDEYNARNDLAWRIQDEAAEKCGVEILDPTPYLCANGSCWGDVSGRPVYYDDDHLSEHGGDVLLPLLSEVFN</sequence>
<dbReference type="Pfam" id="PF01757">
    <property type="entry name" value="Acyl_transf_3"/>
    <property type="match status" value="1"/>
</dbReference>
<keyword evidence="5" id="KW-1185">Reference proteome</keyword>
<keyword evidence="1" id="KW-0812">Transmembrane</keyword>
<dbReference type="GO" id="GO:0016020">
    <property type="term" value="C:membrane"/>
    <property type="evidence" value="ECO:0007669"/>
    <property type="project" value="TreeGrafter"/>
</dbReference>
<feature type="domain" description="SGNH" evidence="3">
    <location>
        <begin position="412"/>
        <end position="663"/>
    </location>
</feature>
<dbReference type="Proteomes" id="UP000563050">
    <property type="component" value="Unassembled WGS sequence"/>
</dbReference>
<feature type="transmembrane region" description="Helical" evidence="1">
    <location>
        <begin position="364"/>
        <end position="384"/>
    </location>
</feature>
<evidence type="ECO:0000256" key="1">
    <source>
        <dbReference type="SAM" id="Phobius"/>
    </source>
</evidence>
<feature type="transmembrane region" description="Helical" evidence="1">
    <location>
        <begin position="49"/>
        <end position="69"/>
    </location>
</feature>
<dbReference type="PANTHER" id="PTHR23028">
    <property type="entry name" value="ACETYLTRANSFERASE"/>
    <property type="match status" value="1"/>
</dbReference>
<feature type="transmembrane region" description="Helical" evidence="1">
    <location>
        <begin position="90"/>
        <end position="111"/>
    </location>
</feature>
<feature type="transmembrane region" description="Helical" evidence="1">
    <location>
        <begin position="117"/>
        <end position="134"/>
    </location>
</feature>
<dbReference type="InterPro" id="IPR002656">
    <property type="entry name" value="Acyl_transf_3_dom"/>
</dbReference>
<feature type="transmembrane region" description="Helical" evidence="1">
    <location>
        <begin position="235"/>
        <end position="253"/>
    </location>
</feature>
<dbReference type="AlphaFoldDB" id="A0A7W5DNF5"/>
<feature type="domain" description="Acyltransferase 3" evidence="2">
    <location>
        <begin position="23"/>
        <end position="342"/>
    </location>
</feature>
<dbReference type="InterPro" id="IPR043968">
    <property type="entry name" value="SGNH"/>
</dbReference>
<gene>
    <name evidence="4" type="ORF">FHR95_003255</name>
</gene>
<protein>
    <submittedName>
        <fullName evidence="4">Peptidoglycan/LPS O-acetylase OafA/YrhL</fullName>
    </submittedName>
</protein>
<dbReference type="InterPro" id="IPR050879">
    <property type="entry name" value="Acyltransferase_3"/>
</dbReference>
<feature type="transmembrane region" description="Helical" evidence="1">
    <location>
        <begin position="26"/>
        <end position="43"/>
    </location>
</feature>
<dbReference type="PANTHER" id="PTHR23028:SF53">
    <property type="entry name" value="ACYL_TRANSF_3 DOMAIN-CONTAINING PROTEIN"/>
    <property type="match status" value="1"/>
</dbReference>
<keyword evidence="1" id="KW-1133">Transmembrane helix</keyword>
<dbReference type="EMBL" id="JACHXQ010000015">
    <property type="protein sequence ID" value="MBB3185664.1"/>
    <property type="molecule type" value="Genomic_DNA"/>
</dbReference>
<feature type="transmembrane region" description="Helical" evidence="1">
    <location>
        <begin position="155"/>
        <end position="173"/>
    </location>
</feature>
<evidence type="ECO:0000259" key="3">
    <source>
        <dbReference type="Pfam" id="PF19040"/>
    </source>
</evidence>
<evidence type="ECO:0000313" key="5">
    <source>
        <dbReference type="Proteomes" id="UP000563050"/>
    </source>
</evidence>
<feature type="transmembrane region" description="Helical" evidence="1">
    <location>
        <begin position="179"/>
        <end position="199"/>
    </location>
</feature>
<dbReference type="GO" id="GO:0009103">
    <property type="term" value="P:lipopolysaccharide biosynthetic process"/>
    <property type="evidence" value="ECO:0007669"/>
    <property type="project" value="TreeGrafter"/>
</dbReference>
<organism evidence="4 5">
    <name type="scientific">Halomonas fontilapidosi</name>
    <dbReference type="NCBI Taxonomy" id="616675"/>
    <lineage>
        <taxon>Bacteria</taxon>
        <taxon>Pseudomonadati</taxon>
        <taxon>Pseudomonadota</taxon>
        <taxon>Gammaproteobacteria</taxon>
        <taxon>Oceanospirillales</taxon>
        <taxon>Halomonadaceae</taxon>
        <taxon>Halomonas</taxon>
    </lineage>
</organism>
<dbReference type="RefSeq" id="WP_183315165.1">
    <property type="nucleotide sequence ID" value="NZ_JACHXQ010000015.1"/>
</dbReference>
<dbReference type="Pfam" id="PF19040">
    <property type="entry name" value="SGNH"/>
    <property type="match status" value="1"/>
</dbReference>
<evidence type="ECO:0000259" key="2">
    <source>
        <dbReference type="Pfam" id="PF01757"/>
    </source>
</evidence>
<keyword evidence="1" id="KW-0472">Membrane</keyword>
<feature type="transmembrane region" description="Helical" evidence="1">
    <location>
        <begin position="325"/>
        <end position="343"/>
    </location>
</feature>
<dbReference type="GO" id="GO:0016747">
    <property type="term" value="F:acyltransferase activity, transferring groups other than amino-acyl groups"/>
    <property type="evidence" value="ECO:0007669"/>
    <property type="project" value="InterPro"/>
</dbReference>
<proteinExistence type="predicted"/>
<name>A0A7W5DNF5_9GAMM</name>
<evidence type="ECO:0000313" key="4">
    <source>
        <dbReference type="EMBL" id="MBB3185664.1"/>
    </source>
</evidence>